<feature type="transmembrane region" description="Helical" evidence="1">
    <location>
        <begin position="40"/>
        <end position="63"/>
    </location>
</feature>
<dbReference type="OrthoDB" id="5822306at2759"/>
<keyword evidence="3" id="KW-1185">Reference proteome</keyword>
<evidence type="ECO:0000256" key="1">
    <source>
        <dbReference type="SAM" id="Phobius"/>
    </source>
</evidence>
<feature type="transmembrane region" description="Helical" evidence="1">
    <location>
        <begin position="173"/>
        <end position="196"/>
    </location>
</feature>
<evidence type="ECO:0000313" key="2">
    <source>
        <dbReference type="EMBL" id="VDN20684.1"/>
    </source>
</evidence>
<dbReference type="AlphaFoldDB" id="A0A3P7LUQ7"/>
<accession>A0A3P7LUQ7</accession>
<keyword evidence="1" id="KW-1133">Transmembrane helix</keyword>
<name>A0A3P7LUQ7_CYLGO</name>
<evidence type="ECO:0000313" key="3">
    <source>
        <dbReference type="Proteomes" id="UP000271889"/>
    </source>
</evidence>
<reference evidence="2 3" key="1">
    <citation type="submission" date="2018-11" db="EMBL/GenBank/DDBJ databases">
        <authorList>
            <consortium name="Pathogen Informatics"/>
        </authorList>
    </citation>
    <scope>NUCLEOTIDE SEQUENCE [LARGE SCALE GENOMIC DNA]</scope>
</reference>
<dbReference type="Proteomes" id="UP000271889">
    <property type="component" value="Unassembled WGS sequence"/>
</dbReference>
<protein>
    <submittedName>
        <fullName evidence="2">Uncharacterized protein</fullName>
    </submittedName>
</protein>
<sequence>MEAFGIKDFFVFVLADGRFWMEAARNNADWGFIKRKPFGFIMSAQTVSFVFLSLFYFLLFFALFEVKKNVLQVVSLFIVLCVAFAPFVFEGVAFVSGCAFTLFICSFIYNLFHIMGWNRKVLPLPGGINLFVPCTLMVFACSVIFFFLFLFGTLICLVGFFDSFRFTVRLIITYFFISLAVALDAFLCLRLFVLLFRAAPNSQILGLTTVVIDGDKTSRKQKLRMT</sequence>
<organism evidence="2 3">
    <name type="scientific">Cylicostephanus goldi</name>
    <name type="common">Nematode worm</name>
    <dbReference type="NCBI Taxonomy" id="71465"/>
    <lineage>
        <taxon>Eukaryota</taxon>
        <taxon>Metazoa</taxon>
        <taxon>Ecdysozoa</taxon>
        <taxon>Nematoda</taxon>
        <taxon>Chromadorea</taxon>
        <taxon>Rhabditida</taxon>
        <taxon>Rhabditina</taxon>
        <taxon>Rhabditomorpha</taxon>
        <taxon>Strongyloidea</taxon>
        <taxon>Strongylidae</taxon>
        <taxon>Cylicostephanus</taxon>
    </lineage>
</organism>
<proteinExistence type="predicted"/>
<feature type="transmembrane region" description="Helical" evidence="1">
    <location>
        <begin position="128"/>
        <end position="161"/>
    </location>
</feature>
<keyword evidence="1" id="KW-0472">Membrane</keyword>
<feature type="transmembrane region" description="Helical" evidence="1">
    <location>
        <begin position="70"/>
        <end position="88"/>
    </location>
</feature>
<dbReference type="EMBL" id="UYRV01105150">
    <property type="protein sequence ID" value="VDN20684.1"/>
    <property type="molecule type" value="Genomic_DNA"/>
</dbReference>
<feature type="transmembrane region" description="Helical" evidence="1">
    <location>
        <begin position="94"/>
        <end position="116"/>
    </location>
</feature>
<gene>
    <name evidence="2" type="ORF">CGOC_LOCUS8866</name>
</gene>
<keyword evidence="1" id="KW-0812">Transmembrane</keyword>